<dbReference type="RefSeq" id="WP_413261399.1">
    <property type="nucleotide sequence ID" value="NZ_JBHFNR010000015.1"/>
</dbReference>
<sequence length="306" mass="33872">MKKVWLLFWIIVSSITVAVVLFSNVQNQATKASYQAVEVPLQPEIEYKFYTLPQSVVHTLLIPKNSLFSVKPAVSSTLELVENIAIKHQTFAAINGGFFDPMNQKTTSVVIREGALIADPKLNERFINNLKNAPYLEKMLNRSELRRYICGGTIRYDINLRNEPIPDSCRLVDALGGGPSLLPELNLVPEGFADVANGRVIRDVLLSNQLNARTAVGITVDGSLLWVMVAQKPENPTTSGMSLPELAKFMKSLGVEKAMNLDGGSSSSFYYKGKTFYGKVDSKGKCDSLLLNRWTKNPLNNVAHDH</sequence>
<dbReference type="PANTHER" id="PTHR40446:SF2">
    <property type="entry name" value="N-ACETYLGLUCOSAMINE-1-PHOSPHODIESTER ALPHA-N-ACETYLGLUCOSAMINIDASE"/>
    <property type="match status" value="1"/>
</dbReference>
<dbReference type="InterPro" id="IPR018711">
    <property type="entry name" value="NAGPA"/>
</dbReference>
<dbReference type="GO" id="GO:0016798">
    <property type="term" value="F:hydrolase activity, acting on glycosyl bonds"/>
    <property type="evidence" value="ECO:0007669"/>
    <property type="project" value="UniProtKB-KW"/>
</dbReference>
<reference evidence="2 3" key="1">
    <citation type="submission" date="2024-09" db="EMBL/GenBank/DDBJ databases">
        <title>Floridaenema gen nov. (Aerosakkonemataceae, Aerosakkonematales ord. nov., Cyanobacteria) from benthic tropical and subtropical fresh waters, with the description of four new species.</title>
        <authorList>
            <person name="Moretto J.A."/>
            <person name="Berthold D.E."/>
            <person name="Lefler F.W."/>
            <person name="Huang I.-S."/>
            <person name="Laughinghouse H. IV."/>
        </authorList>
    </citation>
    <scope>NUCLEOTIDE SEQUENCE [LARGE SCALE GENOMIC DNA]</scope>
    <source>
        <strain evidence="2 3">BLCC-F50</strain>
    </source>
</reference>
<dbReference type="EMBL" id="JBHFNR010000015">
    <property type="protein sequence ID" value="MFB2891726.1"/>
    <property type="molecule type" value="Genomic_DNA"/>
</dbReference>
<protein>
    <submittedName>
        <fullName evidence="2">Phosphodiester glycosidase family protein</fullName>
    </submittedName>
</protein>
<keyword evidence="2" id="KW-0378">Hydrolase</keyword>
<organism evidence="2 3">
    <name type="scientific">Floridaenema flaviceps BLCC-F50</name>
    <dbReference type="NCBI Taxonomy" id="3153642"/>
    <lineage>
        <taxon>Bacteria</taxon>
        <taxon>Bacillati</taxon>
        <taxon>Cyanobacteriota</taxon>
        <taxon>Cyanophyceae</taxon>
        <taxon>Oscillatoriophycideae</taxon>
        <taxon>Aerosakkonematales</taxon>
        <taxon>Aerosakkonemataceae</taxon>
        <taxon>Floridanema</taxon>
        <taxon>Floridanema flaviceps</taxon>
    </lineage>
</organism>
<keyword evidence="3" id="KW-1185">Reference proteome</keyword>
<proteinExistence type="predicted"/>
<evidence type="ECO:0000313" key="3">
    <source>
        <dbReference type="Proteomes" id="UP001576784"/>
    </source>
</evidence>
<feature type="domain" description="Phosphodiester glycosidase" evidence="1">
    <location>
        <begin position="91"/>
        <end position="275"/>
    </location>
</feature>
<name>A0ABV4XJ38_9CYAN</name>
<comment type="caution">
    <text evidence="2">The sequence shown here is derived from an EMBL/GenBank/DDBJ whole genome shotgun (WGS) entry which is preliminary data.</text>
</comment>
<keyword evidence="2" id="KW-0326">Glycosidase</keyword>
<dbReference type="Pfam" id="PF09992">
    <property type="entry name" value="NAGPA"/>
    <property type="match status" value="1"/>
</dbReference>
<dbReference type="Proteomes" id="UP001576784">
    <property type="component" value="Unassembled WGS sequence"/>
</dbReference>
<evidence type="ECO:0000259" key="1">
    <source>
        <dbReference type="Pfam" id="PF09992"/>
    </source>
</evidence>
<accession>A0ABV4XJ38</accession>
<evidence type="ECO:0000313" key="2">
    <source>
        <dbReference type="EMBL" id="MFB2891726.1"/>
    </source>
</evidence>
<gene>
    <name evidence="2" type="ORF">ACE1CI_02165</name>
</gene>
<dbReference type="PANTHER" id="PTHR40446">
    <property type="entry name" value="N-ACETYLGLUCOSAMINE-1-PHOSPHODIESTER ALPHA-N-ACETYLGLUCOSAMINIDASE"/>
    <property type="match status" value="1"/>
</dbReference>